<name>A0A4P6HNP3_9BACT</name>
<feature type="region of interest" description="Disordered" evidence="1">
    <location>
        <begin position="1"/>
        <end position="37"/>
    </location>
</feature>
<evidence type="ECO:0000313" key="3">
    <source>
        <dbReference type="Proteomes" id="UP000293296"/>
    </source>
</evidence>
<dbReference type="RefSeq" id="WP_129350526.1">
    <property type="nucleotide sequence ID" value="NZ_CP026538.1"/>
</dbReference>
<dbReference type="AlphaFoldDB" id="A0A4P6HNP3"/>
<feature type="compositionally biased region" description="Polar residues" evidence="1">
    <location>
        <begin position="25"/>
        <end position="35"/>
    </location>
</feature>
<dbReference type="Proteomes" id="UP000293296">
    <property type="component" value="Chromosome"/>
</dbReference>
<accession>A0A4P6HNP3</accession>
<protein>
    <submittedName>
        <fullName evidence="2">Uncharacterized protein</fullName>
    </submittedName>
</protein>
<dbReference type="EMBL" id="CP026538">
    <property type="protein sequence ID" value="QAZ66778.1"/>
    <property type="molecule type" value="Genomic_DNA"/>
</dbReference>
<organism evidence="2 3">
    <name type="scientific">Solidesulfovibrio carbinolicus</name>
    <dbReference type="NCBI Taxonomy" id="296842"/>
    <lineage>
        <taxon>Bacteria</taxon>
        <taxon>Pseudomonadati</taxon>
        <taxon>Thermodesulfobacteriota</taxon>
        <taxon>Desulfovibrionia</taxon>
        <taxon>Desulfovibrionales</taxon>
        <taxon>Desulfovibrionaceae</taxon>
        <taxon>Solidesulfovibrio</taxon>
    </lineage>
</organism>
<evidence type="ECO:0000256" key="1">
    <source>
        <dbReference type="SAM" id="MobiDB-lite"/>
    </source>
</evidence>
<sequence length="79" mass="8364">MSLSTAQFLEPAAPRAVMEIEPATPTDNESHSGINPRQRCDAVKAALTVNAPYRATWIGPSNVVGMDVATLIVTSPLES</sequence>
<proteinExistence type="predicted"/>
<reference evidence="2 3" key="1">
    <citation type="submission" date="2018-02" db="EMBL/GenBank/DDBJ databases">
        <title>Genome sequence of Desulfovibrio carbinolicus DSM 3852.</title>
        <authorList>
            <person name="Wilbanks E."/>
            <person name="Skennerton C.T."/>
            <person name="Orphan V.J."/>
        </authorList>
    </citation>
    <scope>NUCLEOTIDE SEQUENCE [LARGE SCALE GENOMIC DNA]</scope>
    <source>
        <strain evidence="2 3">DSM 3852</strain>
    </source>
</reference>
<gene>
    <name evidence="2" type="ORF">C3Y92_05775</name>
</gene>
<dbReference type="KEGG" id="dcb:C3Y92_05775"/>
<keyword evidence="3" id="KW-1185">Reference proteome</keyword>
<evidence type="ECO:0000313" key="2">
    <source>
        <dbReference type="EMBL" id="QAZ66778.1"/>
    </source>
</evidence>